<dbReference type="RefSeq" id="WP_170183129.1">
    <property type="nucleotide sequence ID" value="NZ_JBHTGS010000001.1"/>
</dbReference>
<dbReference type="InterPro" id="IPR005151">
    <property type="entry name" value="Tail-specific_protease"/>
</dbReference>
<gene>
    <name evidence="2" type="ORF">FB566_0760</name>
</gene>
<dbReference type="GO" id="GO:0006508">
    <property type="term" value="P:proteolysis"/>
    <property type="evidence" value="ECO:0007669"/>
    <property type="project" value="InterPro"/>
</dbReference>
<feature type="domain" description="Tail specific protease" evidence="1">
    <location>
        <begin position="236"/>
        <end position="394"/>
    </location>
</feature>
<evidence type="ECO:0000259" key="1">
    <source>
        <dbReference type="Pfam" id="PF03572"/>
    </source>
</evidence>
<dbReference type="InterPro" id="IPR029045">
    <property type="entry name" value="ClpP/crotonase-like_dom_sf"/>
</dbReference>
<sequence length="437" mass="47467">MADHSVGLSSPRSEVVNTAALGWITPDPAFGRDAGSGRNRVDVGEVEVSDPLARLYLNPDRVGTAWLLDPDCPQVIEGLRAAHVRGPDDPCDPAALIADLPHLRRLLRERHIGMVTGTIADTDVEPLLERWRDRLADQAPATWGEALGTDFHELRMLTGDNHLRARGEDRTGLLRRVDPRAAEPRGVHTAEVDSPHETVTEDVIDDVLCLRVTGFGDDAAGHHALTRWVDARSRHFAHHRIIIDLRGNTGGNDVYTRRWCADATLSAGQLPSQTCWYVDGQPLVLWNAVVLQEGVAGPESVSAEVRRRLPTLTATTTPSLVEESDPYPAGASPWRGRMLVVTDRDTASAAESSAYLLKTCLGARIIGGRSAGMLCYGDVAPYLLPHSGMMFRLPARYTPAAVATELVGMPVDAAVDPRTPVKRLAADFDALWRRAGG</sequence>
<organism evidence="2 3">
    <name type="scientific">Stackebrandtia endophytica</name>
    <dbReference type="NCBI Taxonomy" id="1496996"/>
    <lineage>
        <taxon>Bacteria</taxon>
        <taxon>Bacillati</taxon>
        <taxon>Actinomycetota</taxon>
        <taxon>Actinomycetes</taxon>
        <taxon>Glycomycetales</taxon>
        <taxon>Glycomycetaceae</taxon>
        <taxon>Stackebrandtia</taxon>
    </lineage>
</organism>
<comment type="caution">
    <text evidence="2">The sequence shown here is derived from an EMBL/GenBank/DDBJ whole genome shotgun (WGS) entry which is preliminary data.</text>
</comment>
<proteinExistence type="predicted"/>
<dbReference type="Proteomes" id="UP000317043">
    <property type="component" value="Unassembled WGS sequence"/>
</dbReference>
<keyword evidence="3" id="KW-1185">Reference proteome</keyword>
<dbReference type="Gene3D" id="3.90.226.10">
    <property type="entry name" value="2-enoyl-CoA Hydratase, Chain A, domain 1"/>
    <property type="match status" value="1"/>
</dbReference>
<dbReference type="InParanoid" id="A0A543ARQ7"/>
<evidence type="ECO:0000313" key="2">
    <source>
        <dbReference type="EMBL" id="TQL75263.1"/>
    </source>
</evidence>
<name>A0A543ARQ7_9ACTN</name>
<dbReference type="GO" id="GO:0008236">
    <property type="term" value="F:serine-type peptidase activity"/>
    <property type="evidence" value="ECO:0007669"/>
    <property type="project" value="InterPro"/>
</dbReference>
<dbReference type="EMBL" id="VFOW01000001">
    <property type="protein sequence ID" value="TQL75263.1"/>
    <property type="molecule type" value="Genomic_DNA"/>
</dbReference>
<dbReference type="SUPFAM" id="SSF52096">
    <property type="entry name" value="ClpP/crotonase"/>
    <property type="match status" value="1"/>
</dbReference>
<dbReference type="Pfam" id="PF03572">
    <property type="entry name" value="Peptidase_S41"/>
    <property type="match status" value="1"/>
</dbReference>
<evidence type="ECO:0000313" key="3">
    <source>
        <dbReference type="Proteomes" id="UP000317043"/>
    </source>
</evidence>
<dbReference type="AlphaFoldDB" id="A0A543ARQ7"/>
<protein>
    <submittedName>
        <fullName evidence="2">Peptidase S41-like protein</fullName>
    </submittedName>
</protein>
<accession>A0A543ARQ7</accession>
<reference evidence="2 3" key="1">
    <citation type="submission" date="2019-06" db="EMBL/GenBank/DDBJ databases">
        <title>Sequencing the genomes of 1000 actinobacteria strains.</title>
        <authorList>
            <person name="Klenk H.-P."/>
        </authorList>
    </citation>
    <scope>NUCLEOTIDE SEQUENCE [LARGE SCALE GENOMIC DNA]</scope>
    <source>
        <strain evidence="2 3">DSM 45928</strain>
    </source>
</reference>